<dbReference type="PANTHER" id="PTHR30024">
    <property type="entry name" value="ALIPHATIC SULFONATES-BINDING PROTEIN-RELATED"/>
    <property type="match status" value="1"/>
</dbReference>
<organism evidence="5 6">
    <name type="scientific">Carboxydichorda subterranea</name>
    <dbReference type="NCBI Taxonomy" id="3109565"/>
    <lineage>
        <taxon>Bacteria</taxon>
        <taxon>Bacillati</taxon>
        <taxon>Bacillota</taxon>
        <taxon>Limnochordia</taxon>
        <taxon>Limnochordales</taxon>
        <taxon>Geochordaceae</taxon>
        <taxon>Carboxydichorda</taxon>
    </lineage>
</organism>
<dbReference type="EMBL" id="CP141615">
    <property type="protein sequence ID" value="WRP17344.1"/>
    <property type="molecule type" value="Genomic_DNA"/>
</dbReference>
<accession>A0ABZ1BX13</accession>
<comment type="subcellular location">
    <subcellularLocation>
        <location evidence="1">Periplasm</location>
    </subcellularLocation>
</comment>
<keyword evidence="6" id="KW-1185">Reference proteome</keyword>
<comment type="similarity">
    <text evidence="2">Belongs to the bacterial solute-binding protein SsuA/TauA family.</text>
</comment>
<reference evidence="5 6" key="1">
    <citation type="journal article" date="2024" name="Front. Microbiol.">
        <title>Novel thermophilic genera Geochorda gen. nov. and Carboxydochorda gen. nov. from the deep terrestrial subsurface reveal the ecophysiological diversity in the class Limnochordia.</title>
        <authorList>
            <person name="Karnachuk O.V."/>
            <person name="Lukina A.P."/>
            <person name="Avakyan M.R."/>
            <person name="Kadnikov V.V."/>
            <person name="Begmatov S."/>
            <person name="Beletsky A.V."/>
            <person name="Vlasova K.G."/>
            <person name="Novikov A.A."/>
            <person name="Shcherbakova V.A."/>
            <person name="Mardanov A.V."/>
            <person name="Ravin N.V."/>
        </authorList>
    </citation>
    <scope>NUCLEOTIDE SEQUENCE [LARGE SCALE GENOMIC DNA]</scope>
    <source>
        <strain evidence="5 6">L945</strain>
    </source>
</reference>
<protein>
    <submittedName>
        <fullName evidence="5">ABC transporter substrate-binding protein</fullName>
    </submittedName>
</protein>
<dbReference type="Proteomes" id="UP001332192">
    <property type="component" value="Chromosome"/>
</dbReference>
<keyword evidence="3" id="KW-0732">Signal</keyword>
<dbReference type="SUPFAM" id="SSF53850">
    <property type="entry name" value="Periplasmic binding protein-like II"/>
    <property type="match status" value="1"/>
</dbReference>
<dbReference type="RefSeq" id="WP_324716615.1">
    <property type="nucleotide sequence ID" value="NZ_CP141615.1"/>
</dbReference>
<evidence type="ECO:0000256" key="3">
    <source>
        <dbReference type="ARBA" id="ARBA00022729"/>
    </source>
</evidence>
<dbReference type="Pfam" id="PF09084">
    <property type="entry name" value="NMT1"/>
    <property type="match status" value="1"/>
</dbReference>
<dbReference type="PANTHER" id="PTHR30024:SF47">
    <property type="entry name" value="TAURINE-BINDING PERIPLASMIC PROTEIN"/>
    <property type="match status" value="1"/>
</dbReference>
<evidence type="ECO:0000313" key="6">
    <source>
        <dbReference type="Proteomes" id="UP001332192"/>
    </source>
</evidence>
<evidence type="ECO:0000313" key="5">
    <source>
        <dbReference type="EMBL" id="WRP17344.1"/>
    </source>
</evidence>
<gene>
    <name evidence="5" type="ORF">U7230_14885</name>
</gene>
<evidence type="ECO:0000256" key="1">
    <source>
        <dbReference type="ARBA" id="ARBA00004418"/>
    </source>
</evidence>
<dbReference type="Gene3D" id="3.40.190.10">
    <property type="entry name" value="Periplasmic binding protein-like II"/>
    <property type="match status" value="2"/>
</dbReference>
<evidence type="ECO:0000259" key="4">
    <source>
        <dbReference type="Pfam" id="PF09084"/>
    </source>
</evidence>
<feature type="domain" description="SsuA/THI5-like" evidence="4">
    <location>
        <begin position="62"/>
        <end position="271"/>
    </location>
</feature>
<name>A0ABZ1BX13_9FIRM</name>
<evidence type="ECO:0000256" key="2">
    <source>
        <dbReference type="ARBA" id="ARBA00010742"/>
    </source>
</evidence>
<dbReference type="InterPro" id="IPR015168">
    <property type="entry name" value="SsuA/THI5"/>
</dbReference>
<sequence length="355" mass="38856">MRGRLSPGRRPRQVGMLARIVAALAILGLVMGSRAVHAAAGSPSRPLTVVRLSEVARSVFYAPQYVALAKGFFEQEGLEVKLATAQGADKGMAALLSGSADIGFFGPEAAVYVYQRGAQDYAVGFAQLTQTDGSFLVARHPTGQFRWTDVRGKTIIGGRKGGVPEMVLEWVLRQHGIDPHKDVQIITHLAYEAAPGAFEGGMGDYIAQFEPTMTAMEQRGIGQIVASLGVEGGEITYTVYHARKSFIQQHPDIIQRFTNAIYRGQLWVASHSIPEIAQVVAPFFPGMDRSVLERSLQRYKDQRTWKTTPVISRKGFDHLLEVIQAAGELKSRVPFDTLMTNRFAERAVAQLTPSS</sequence>
<proteinExistence type="inferred from homology"/>